<dbReference type="Proteomes" id="UP000036045">
    <property type="component" value="Unassembled WGS sequence"/>
</dbReference>
<dbReference type="Gene3D" id="3.40.710.10">
    <property type="entry name" value="DD-peptidase/beta-lactamase superfamily"/>
    <property type="match status" value="1"/>
</dbReference>
<dbReference type="SUPFAM" id="SSF56601">
    <property type="entry name" value="beta-lactamase/transpeptidase-like"/>
    <property type="match status" value="1"/>
</dbReference>
<dbReference type="PANTHER" id="PTHR35333">
    <property type="entry name" value="BETA-LACTAMASE"/>
    <property type="match status" value="1"/>
</dbReference>
<sequence length="261" mass="29659">MEKLSKLINKIVQEYEGEGHFGIAMEWRGQGFFLNENDVFPSASLIKLPVMVESFMQSSGGTLALEDLVEVRSLLRTGGAGIVQYMSPQSRLSIRDLLTLMMIVSDNMATNYLIERLGMDNVNRRCQQLGMSSTVLQRKMMDREARKRKIENYTSPHDILRCLKAIYNDRNQSGKTILYHQQLLDKLPYYCGENSGIRIANKTGELDKVEHDCAIIEHEDEIIFIAILTDQLTANQKGKELIQLIGASIFECLYDKKSLNG</sequence>
<keyword evidence="3" id="KW-1185">Reference proteome</keyword>
<dbReference type="PANTHER" id="PTHR35333:SF3">
    <property type="entry name" value="BETA-LACTAMASE-TYPE TRANSPEPTIDASE FOLD CONTAINING PROTEIN"/>
    <property type="match status" value="1"/>
</dbReference>
<dbReference type="GO" id="GO:0030655">
    <property type="term" value="P:beta-lactam antibiotic catabolic process"/>
    <property type="evidence" value="ECO:0007669"/>
    <property type="project" value="InterPro"/>
</dbReference>
<organism evidence="2 3">
    <name type="scientific">Niallia circulans</name>
    <name type="common">Bacillus circulans</name>
    <dbReference type="NCBI Taxonomy" id="1397"/>
    <lineage>
        <taxon>Bacteria</taxon>
        <taxon>Bacillati</taxon>
        <taxon>Bacillota</taxon>
        <taxon>Bacilli</taxon>
        <taxon>Bacillales</taxon>
        <taxon>Bacillaceae</taxon>
        <taxon>Niallia</taxon>
    </lineage>
</organism>
<dbReference type="GO" id="GO:0008800">
    <property type="term" value="F:beta-lactamase activity"/>
    <property type="evidence" value="ECO:0007669"/>
    <property type="project" value="InterPro"/>
</dbReference>
<evidence type="ECO:0000259" key="1">
    <source>
        <dbReference type="Pfam" id="PF13354"/>
    </source>
</evidence>
<dbReference type="InterPro" id="IPR000871">
    <property type="entry name" value="Beta-lactam_class-A"/>
</dbReference>
<dbReference type="PATRIC" id="fig|1397.4.peg.3349"/>
<dbReference type="GO" id="GO:0046677">
    <property type="term" value="P:response to antibiotic"/>
    <property type="evidence" value="ECO:0007669"/>
    <property type="project" value="InterPro"/>
</dbReference>
<evidence type="ECO:0000313" key="2">
    <source>
        <dbReference type="EMBL" id="KLV22536.1"/>
    </source>
</evidence>
<accession>A0A0J1I965</accession>
<comment type="caution">
    <text evidence="2">The sequence shown here is derived from an EMBL/GenBank/DDBJ whole genome shotgun (WGS) entry which is preliminary data.</text>
</comment>
<protein>
    <recommendedName>
        <fullName evidence="1">Beta-lactamase class A catalytic domain-containing protein</fullName>
    </recommendedName>
</protein>
<dbReference type="Pfam" id="PF13354">
    <property type="entry name" value="Beta-lactamase2"/>
    <property type="match status" value="1"/>
</dbReference>
<evidence type="ECO:0000313" key="3">
    <source>
        <dbReference type="Proteomes" id="UP000036045"/>
    </source>
</evidence>
<reference evidence="2 3" key="1">
    <citation type="submission" date="2015-05" db="EMBL/GenBank/DDBJ databases">
        <title>Whole genome sequence and identification of bacterial endophytes from Costus igneus.</title>
        <authorList>
            <person name="Lee Y.P."/>
            <person name="Gan H.M."/>
            <person name="Eng W."/>
            <person name="Wheatley M.S."/>
            <person name="Caraballo A."/>
            <person name="Polter S."/>
            <person name="Savka M.A."/>
            <person name="Hudson A.O."/>
        </authorList>
    </citation>
    <scope>NUCLEOTIDE SEQUENCE [LARGE SCALE GENOMIC DNA]</scope>
    <source>
        <strain evidence="2 3">RIT379</strain>
    </source>
</reference>
<gene>
    <name evidence="2" type="ORF">ABW02_21160</name>
</gene>
<name>A0A0J1I965_NIACI</name>
<dbReference type="InterPro" id="IPR012338">
    <property type="entry name" value="Beta-lactam/transpept-like"/>
</dbReference>
<proteinExistence type="predicted"/>
<feature type="domain" description="Beta-lactamase class A catalytic" evidence="1">
    <location>
        <begin position="29"/>
        <end position="229"/>
    </location>
</feature>
<dbReference type="EMBL" id="LDPH01000030">
    <property type="protein sequence ID" value="KLV22536.1"/>
    <property type="molecule type" value="Genomic_DNA"/>
</dbReference>
<dbReference type="AlphaFoldDB" id="A0A0J1I965"/>
<dbReference type="InterPro" id="IPR045155">
    <property type="entry name" value="Beta-lactam_cat"/>
</dbReference>